<evidence type="ECO:0000256" key="12">
    <source>
        <dbReference type="SAM" id="SignalP"/>
    </source>
</evidence>
<feature type="signal peptide" evidence="12">
    <location>
        <begin position="1"/>
        <end position="19"/>
    </location>
</feature>
<keyword evidence="5 11" id="KW-0372">Hormone</keyword>
<dbReference type="eggNOG" id="ENOG502SCRX">
    <property type="taxonomic scope" value="Eukaryota"/>
</dbReference>
<evidence type="ECO:0000256" key="2">
    <source>
        <dbReference type="ARBA" id="ARBA00006719"/>
    </source>
</evidence>
<keyword evidence="13" id="KW-1185">Reference proteome</keyword>
<comment type="similarity">
    <text evidence="2 11">Belongs to the urotensin-2 family.</text>
</comment>
<keyword evidence="3" id="KW-0964">Secreted</keyword>
<comment type="subcellular location">
    <subcellularLocation>
        <location evidence="1 11">Secreted</location>
    </subcellularLocation>
</comment>
<dbReference type="FunCoup" id="A0A1S3ACY8">
    <property type="interactions" value="14"/>
</dbReference>
<keyword evidence="6 12" id="KW-0732">Signal</keyword>
<dbReference type="GeneID" id="103122413"/>
<dbReference type="PANTHER" id="PTHR14447">
    <property type="entry name" value="UROTENSIN 2"/>
    <property type="match status" value="1"/>
</dbReference>
<dbReference type="GO" id="GO:0005615">
    <property type="term" value="C:extracellular space"/>
    <property type="evidence" value="ECO:0007669"/>
    <property type="project" value="TreeGrafter"/>
</dbReference>
<dbReference type="OrthoDB" id="8894951at2759"/>
<dbReference type="CTD" id="10911"/>
<evidence type="ECO:0000256" key="7">
    <source>
        <dbReference type="ARBA" id="ARBA00023157"/>
    </source>
</evidence>
<evidence type="ECO:0000313" key="14">
    <source>
        <dbReference type="RefSeq" id="XP_007533068.1"/>
    </source>
</evidence>
<keyword evidence="4" id="KW-0165">Cleavage on pair of basic residues</keyword>
<evidence type="ECO:0000256" key="8">
    <source>
        <dbReference type="ARBA" id="ARBA00037509"/>
    </source>
</evidence>
<dbReference type="PANTHER" id="PTHR14447:SF0">
    <property type="entry name" value="UROTENSIN-2"/>
    <property type="match status" value="1"/>
</dbReference>
<evidence type="ECO:0000256" key="4">
    <source>
        <dbReference type="ARBA" id="ARBA00022685"/>
    </source>
</evidence>
<dbReference type="InterPro" id="IPR001483">
    <property type="entry name" value="Urotensin_II"/>
</dbReference>
<evidence type="ECO:0000256" key="10">
    <source>
        <dbReference type="ARBA" id="ARBA00043243"/>
    </source>
</evidence>
<dbReference type="GO" id="GO:0097746">
    <property type="term" value="P:blood vessel diameter maintenance"/>
    <property type="evidence" value="ECO:0007669"/>
    <property type="project" value="InterPro"/>
</dbReference>
<dbReference type="RefSeq" id="XP_007533068.1">
    <property type="nucleotide sequence ID" value="XM_007533006.1"/>
</dbReference>
<feature type="chain" id="PRO_5010335340" description="Urotensin-2" evidence="12">
    <location>
        <begin position="20"/>
        <end position="124"/>
    </location>
</feature>
<evidence type="ECO:0000256" key="1">
    <source>
        <dbReference type="ARBA" id="ARBA00004613"/>
    </source>
</evidence>
<comment type="function">
    <text evidence="8">Highly potent vasoconstrictor.</text>
</comment>
<proteinExistence type="inferred from homology"/>
<dbReference type="Pfam" id="PF02083">
    <property type="entry name" value="Urotensin_II"/>
    <property type="match status" value="1"/>
</dbReference>
<accession>A0A1S3ACY8</accession>
<dbReference type="GO" id="GO:0008217">
    <property type="term" value="P:regulation of blood pressure"/>
    <property type="evidence" value="ECO:0007669"/>
    <property type="project" value="InterPro"/>
</dbReference>
<dbReference type="Proteomes" id="UP001652624">
    <property type="component" value="Chromosome 11"/>
</dbReference>
<sequence length="124" mass="14050">MHNLVCCWLFIGLFSPLLSLPVLDSKQESLQFSAPDEDARLTLDELERAFLLEMLSEDFGAGQGNSLKKADPSINFFSPRGNKRKFQAPSGQDPNTSLNHLLARIRKQYKKNGPPSECFWKYCV</sequence>
<protein>
    <recommendedName>
        <fullName evidence="9">Urotensin-2</fullName>
    </recommendedName>
    <alternativeName>
        <fullName evidence="10">Urotensin II</fullName>
    </alternativeName>
</protein>
<dbReference type="InParanoid" id="A0A1S3ACY8"/>
<dbReference type="GO" id="GO:0005179">
    <property type="term" value="F:hormone activity"/>
    <property type="evidence" value="ECO:0007669"/>
    <property type="project" value="UniProtKB-KW"/>
</dbReference>
<evidence type="ECO:0000256" key="3">
    <source>
        <dbReference type="ARBA" id="ARBA00022525"/>
    </source>
</evidence>
<dbReference type="AlphaFoldDB" id="A0A1S3ACY8"/>
<dbReference type="PROSITE" id="PS00984">
    <property type="entry name" value="UROTENSIN_II"/>
    <property type="match status" value="1"/>
</dbReference>
<evidence type="ECO:0000256" key="11">
    <source>
        <dbReference type="RuleBase" id="RU000636"/>
    </source>
</evidence>
<evidence type="ECO:0000256" key="9">
    <source>
        <dbReference type="ARBA" id="ARBA00040274"/>
    </source>
</evidence>
<evidence type="ECO:0000313" key="13">
    <source>
        <dbReference type="Proteomes" id="UP001652624"/>
    </source>
</evidence>
<dbReference type="STRING" id="9365.ENSEEUP00000000263"/>
<name>A0A1S3ACY8_ERIEU</name>
<reference evidence="14" key="1">
    <citation type="submission" date="2025-08" db="UniProtKB">
        <authorList>
            <consortium name="RefSeq"/>
        </authorList>
    </citation>
    <scope>IDENTIFICATION</scope>
</reference>
<gene>
    <name evidence="14" type="primary">UTS2</name>
</gene>
<evidence type="ECO:0000256" key="6">
    <source>
        <dbReference type="ARBA" id="ARBA00022729"/>
    </source>
</evidence>
<organism evidence="13 14">
    <name type="scientific">Erinaceus europaeus</name>
    <name type="common">Western European hedgehog</name>
    <dbReference type="NCBI Taxonomy" id="9365"/>
    <lineage>
        <taxon>Eukaryota</taxon>
        <taxon>Metazoa</taxon>
        <taxon>Chordata</taxon>
        <taxon>Craniata</taxon>
        <taxon>Vertebrata</taxon>
        <taxon>Euteleostomi</taxon>
        <taxon>Mammalia</taxon>
        <taxon>Eutheria</taxon>
        <taxon>Laurasiatheria</taxon>
        <taxon>Eulipotyphla</taxon>
        <taxon>Erinaceidae</taxon>
        <taxon>Erinaceinae</taxon>
        <taxon>Erinaceus</taxon>
    </lineage>
</organism>
<evidence type="ECO:0000256" key="5">
    <source>
        <dbReference type="ARBA" id="ARBA00022702"/>
    </source>
</evidence>
<keyword evidence="7" id="KW-1015">Disulfide bond</keyword>